<sequence>MPHPHPHTQEHGHDEVRLVHSSYVPAHDHEHDEDPGRIEDNPIWRQDNVTLCSVGIDIGSSGTQVLFSRLFLRRIGEELTSRYLVVRRETLHRSPVWLTPYASETMIDASALGGLVDEAYGAAAIRPEDVDTGVVILTGEALRRHNASAIASVLAAKGGDLVTATAGHHMEARLAAYGSGAARASYEAGTRVLTVDIGGGTTKLALVDHGRVEATAAVHIGGRLQVTGPDGRIERLAPAGRDHAHRAGFDWDLGSRVSDAQQDAVAASMADLLVRALLAPHEVRDLYLTDPLPNLGRLDGVVFSGGVAEYVYGREHRDFGDLGRRLGDRLRAAAGEGALGVPLLPAGECIRATAVGASEYSVQLSGNTGHISSPDALLPRRNLAVVCPAYAPGEEVDAAALAGAIRGCLREADAEGPDRDVALALAWHGPPSYERLLPFARGVRDGLAARTAAGRPVYVVLDGDVAMTLGRLLTDELGLPGEVLVLDGITLQDFDHVDLGRVRHPSGTVPVTIKSLVFAERPTGAPTGAPEAARGGPDR</sequence>
<dbReference type="Gene3D" id="3.30.420.150">
    <property type="entry name" value="Exopolyphosphatase. Domain 2"/>
    <property type="match status" value="1"/>
</dbReference>
<dbReference type="EMBL" id="LAKD02000004">
    <property type="protein sequence ID" value="OPF83855.1"/>
    <property type="molecule type" value="Genomic_DNA"/>
</dbReference>
<dbReference type="InterPro" id="IPR009377">
    <property type="entry name" value="EutA"/>
</dbReference>
<dbReference type="Proteomes" id="UP000033615">
    <property type="component" value="Unassembled WGS sequence"/>
</dbReference>
<evidence type="ECO:0000313" key="2">
    <source>
        <dbReference type="EMBL" id="OPF83855.1"/>
    </source>
</evidence>
<proteinExistence type="predicted"/>
<evidence type="ECO:0000313" key="3">
    <source>
        <dbReference type="Proteomes" id="UP000033615"/>
    </source>
</evidence>
<comment type="caution">
    <text evidence="2">The sequence shown here is derived from an EMBL/GenBank/DDBJ whole genome shotgun (WGS) entry which is preliminary data.</text>
</comment>
<feature type="region of interest" description="Disordered" evidence="1">
    <location>
        <begin position="520"/>
        <end position="539"/>
    </location>
</feature>
<name>A0A1V4DBX1_9ACTN</name>
<dbReference type="Pfam" id="PF06277">
    <property type="entry name" value="EutA"/>
    <property type="match status" value="1"/>
</dbReference>
<dbReference type="AlphaFoldDB" id="A0A1V4DBX1"/>
<reference evidence="2" key="1">
    <citation type="submission" date="2016-12" db="EMBL/GenBank/DDBJ databases">
        <title>Genome sequence of Streptomyces antioxidans MUSC 164.</title>
        <authorList>
            <person name="Lee L.-H."/>
            <person name="Ser H.-L."/>
        </authorList>
    </citation>
    <scope>NUCLEOTIDE SEQUENCE [LARGE SCALE GENOMIC DNA]</scope>
    <source>
        <strain evidence="2">MUSC 164</strain>
    </source>
</reference>
<dbReference type="OrthoDB" id="1542at2"/>
<accession>A0A1V4DBX1</accession>
<organism evidence="2 3">
    <name type="scientific">Streptomyces antioxidans</name>
    <dbReference type="NCBI Taxonomy" id="1507734"/>
    <lineage>
        <taxon>Bacteria</taxon>
        <taxon>Bacillati</taxon>
        <taxon>Actinomycetota</taxon>
        <taxon>Actinomycetes</taxon>
        <taxon>Kitasatosporales</taxon>
        <taxon>Streptomycetaceae</taxon>
        <taxon>Streptomyces</taxon>
    </lineage>
</organism>
<dbReference type="RefSeq" id="WP_046089859.1">
    <property type="nucleotide sequence ID" value="NZ_LAKD02000004.1"/>
</dbReference>
<keyword evidence="3" id="KW-1185">Reference proteome</keyword>
<gene>
    <name evidence="2" type="ORF">VT50_0203480</name>
</gene>
<dbReference type="SUPFAM" id="SSF53067">
    <property type="entry name" value="Actin-like ATPase domain"/>
    <property type="match status" value="1"/>
</dbReference>
<protein>
    <submittedName>
        <fullName evidence="2">Recombinase</fullName>
    </submittedName>
</protein>
<dbReference type="InterPro" id="IPR043129">
    <property type="entry name" value="ATPase_NBD"/>
</dbReference>
<evidence type="ECO:0000256" key="1">
    <source>
        <dbReference type="SAM" id="MobiDB-lite"/>
    </source>
</evidence>
<feature type="compositionally biased region" description="Low complexity" evidence="1">
    <location>
        <begin position="521"/>
        <end position="539"/>
    </location>
</feature>